<dbReference type="OrthoDB" id="9802649at2"/>
<gene>
    <name evidence="2" type="primary">hyaD</name>
    <name evidence="2" type="ORF">NCTC12151_01034</name>
</gene>
<keyword evidence="2" id="KW-0328">Glycosyltransferase</keyword>
<reference evidence="2 3" key="1">
    <citation type="submission" date="2018-06" db="EMBL/GenBank/DDBJ databases">
        <authorList>
            <consortium name="Pathogen Informatics"/>
            <person name="Doyle S."/>
        </authorList>
    </citation>
    <scope>NUCLEOTIDE SEQUENCE [LARGE SCALE GENOMIC DNA]</scope>
    <source>
        <strain evidence="2 3">NCTC12151</strain>
    </source>
</reference>
<protein>
    <submittedName>
        <fullName evidence="2">Hyaluronan synthase</fullName>
        <ecNumber evidence="2">2.4.1.212</ecNumber>
    </submittedName>
</protein>
<dbReference type="EMBL" id="LS483470">
    <property type="protein sequence ID" value="SQI37182.1"/>
    <property type="molecule type" value="Genomic_DNA"/>
</dbReference>
<dbReference type="GO" id="GO:0050501">
    <property type="term" value="F:hyaluronan synthase activity"/>
    <property type="evidence" value="ECO:0007669"/>
    <property type="project" value="UniProtKB-EC"/>
</dbReference>
<organism evidence="2 3">
    <name type="scientific">Leminorella richardii</name>
    <dbReference type="NCBI Taxonomy" id="158841"/>
    <lineage>
        <taxon>Bacteria</taxon>
        <taxon>Pseudomonadati</taxon>
        <taxon>Pseudomonadota</taxon>
        <taxon>Gammaproteobacteria</taxon>
        <taxon>Enterobacterales</taxon>
        <taxon>Budviciaceae</taxon>
        <taxon>Leminorella</taxon>
    </lineage>
</organism>
<proteinExistence type="predicted"/>
<dbReference type="PANTHER" id="PTHR22916">
    <property type="entry name" value="GLYCOSYLTRANSFERASE"/>
    <property type="match status" value="1"/>
</dbReference>
<feature type="domain" description="Glycosyltransferase 2-like" evidence="1">
    <location>
        <begin position="7"/>
        <end position="133"/>
    </location>
</feature>
<dbReference type="SUPFAM" id="SSF53448">
    <property type="entry name" value="Nucleotide-diphospho-sugar transferases"/>
    <property type="match status" value="1"/>
</dbReference>
<evidence type="ECO:0000313" key="2">
    <source>
        <dbReference type="EMBL" id="SQI37182.1"/>
    </source>
</evidence>
<dbReference type="RefSeq" id="WP_111739595.1">
    <property type="nucleotide sequence ID" value="NZ_LR698987.1"/>
</dbReference>
<dbReference type="Gene3D" id="3.90.550.10">
    <property type="entry name" value="Spore Coat Polysaccharide Biosynthesis Protein SpsA, Chain A"/>
    <property type="match status" value="1"/>
</dbReference>
<dbReference type="KEGG" id="lri:NCTC12151_01034"/>
<dbReference type="Pfam" id="PF00535">
    <property type="entry name" value="Glycos_transf_2"/>
    <property type="match status" value="1"/>
</dbReference>
<dbReference type="AlphaFoldDB" id="A0A2X4URD4"/>
<name>A0A2X4URD4_9GAMM</name>
<dbReference type="Proteomes" id="UP000249005">
    <property type="component" value="Chromosome 1"/>
</dbReference>
<evidence type="ECO:0000313" key="3">
    <source>
        <dbReference type="Proteomes" id="UP000249005"/>
    </source>
</evidence>
<keyword evidence="3" id="KW-1185">Reference proteome</keyword>
<dbReference type="InterPro" id="IPR029044">
    <property type="entry name" value="Nucleotide-diphossugar_trans"/>
</dbReference>
<dbReference type="InterPro" id="IPR001173">
    <property type="entry name" value="Glyco_trans_2-like"/>
</dbReference>
<dbReference type="EC" id="2.4.1.212" evidence="2"/>
<dbReference type="PANTHER" id="PTHR22916:SF3">
    <property type="entry name" value="UDP-GLCNAC:BETAGAL BETA-1,3-N-ACETYLGLUCOSAMINYLTRANSFERASE-LIKE PROTEIN 1"/>
    <property type="match status" value="1"/>
</dbReference>
<dbReference type="CDD" id="cd00761">
    <property type="entry name" value="Glyco_tranf_GTA_type"/>
    <property type="match status" value="1"/>
</dbReference>
<sequence>MCNDLVSIIMPAFNAEKYIEEAISSVLTQTYNNIELIIINDFSSDNTSLILKRYEDLEQVIIINLDENIGVSKARNIGINNAKGRYISFLDSDDVWLPTKLQLQIECMKDSNVGCSHSSYFRMSEDGKILTKVLAKRLLTYDIMLRGNQLGNLTGVYDTLFVGKILQKCIGHEDYKMWLDVLKSTNSIGIITPLAKYRVCEKSVSSNKFKSIAWHYTILKNELNNNKFLFFIL</sequence>
<accession>A0A2X4URD4</accession>
<keyword evidence="2" id="KW-0808">Transferase</keyword>
<evidence type="ECO:0000259" key="1">
    <source>
        <dbReference type="Pfam" id="PF00535"/>
    </source>
</evidence>